<protein>
    <submittedName>
        <fullName evidence="2">Uncharacterized protein</fullName>
    </submittedName>
</protein>
<dbReference type="Proteomes" id="UP000807025">
    <property type="component" value="Unassembled WGS sequence"/>
</dbReference>
<accession>A0A9P5ZLF2</accession>
<reference evidence="2" key="1">
    <citation type="submission" date="2020-11" db="EMBL/GenBank/DDBJ databases">
        <authorList>
            <consortium name="DOE Joint Genome Institute"/>
            <person name="Ahrendt S."/>
            <person name="Riley R."/>
            <person name="Andreopoulos W."/>
            <person name="Labutti K."/>
            <person name="Pangilinan J."/>
            <person name="Ruiz-Duenas F.J."/>
            <person name="Barrasa J.M."/>
            <person name="Sanchez-Garcia M."/>
            <person name="Camarero S."/>
            <person name="Miyauchi S."/>
            <person name="Serrano A."/>
            <person name="Linde D."/>
            <person name="Babiker R."/>
            <person name="Drula E."/>
            <person name="Ayuso-Fernandez I."/>
            <person name="Pacheco R."/>
            <person name="Padilla G."/>
            <person name="Ferreira P."/>
            <person name="Barriuso J."/>
            <person name="Kellner H."/>
            <person name="Castanera R."/>
            <person name="Alfaro M."/>
            <person name="Ramirez L."/>
            <person name="Pisabarro A.G."/>
            <person name="Kuo A."/>
            <person name="Tritt A."/>
            <person name="Lipzen A."/>
            <person name="He G."/>
            <person name="Yan M."/>
            <person name="Ng V."/>
            <person name="Cullen D."/>
            <person name="Martin F."/>
            <person name="Rosso M.-N."/>
            <person name="Henrissat B."/>
            <person name="Hibbett D."/>
            <person name="Martinez A.T."/>
            <person name="Grigoriev I.V."/>
        </authorList>
    </citation>
    <scope>NUCLEOTIDE SEQUENCE</scope>
    <source>
        <strain evidence="2">ATCC 90797</strain>
    </source>
</reference>
<feature type="compositionally biased region" description="Basic and acidic residues" evidence="1">
    <location>
        <begin position="20"/>
        <end position="36"/>
    </location>
</feature>
<dbReference type="AlphaFoldDB" id="A0A9P5ZLF2"/>
<proteinExistence type="predicted"/>
<evidence type="ECO:0000313" key="3">
    <source>
        <dbReference type="Proteomes" id="UP000807025"/>
    </source>
</evidence>
<organism evidence="2 3">
    <name type="scientific">Pleurotus eryngii</name>
    <name type="common">Boletus of the steppes</name>
    <dbReference type="NCBI Taxonomy" id="5323"/>
    <lineage>
        <taxon>Eukaryota</taxon>
        <taxon>Fungi</taxon>
        <taxon>Dikarya</taxon>
        <taxon>Basidiomycota</taxon>
        <taxon>Agaricomycotina</taxon>
        <taxon>Agaricomycetes</taxon>
        <taxon>Agaricomycetidae</taxon>
        <taxon>Agaricales</taxon>
        <taxon>Pleurotineae</taxon>
        <taxon>Pleurotaceae</taxon>
        <taxon>Pleurotus</taxon>
    </lineage>
</organism>
<comment type="caution">
    <text evidence="2">The sequence shown here is derived from an EMBL/GenBank/DDBJ whole genome shotgun (WGS) entry which is preliminary data.</text>
</comment>
<name>A0A9P5ZLF2_PLEER</name>
<feature type="region of interest" description="Disordered" evidence="1">
    <location>
        <begin position="62"/>
        <end position="121"/>
    </location>
</feature>
<evidence type="ECO:0000313" key="2">
    <source>
        <dbReference type="EMBL" id="KAF9488760.1"/>
    </source>
</evidence>
<gene>
    <name evidence="2" type="ORF">BDN71DRAFT_1435893</name>
</gene>
<sequence length="220" mass="24674">MASRNHGPVMNDGGETSLSNKRESGHVGTMHIEERTKRHKDSSATMKSIVVYDIGQWSQIVTGTNPSTGKEQNHETNDKNFNSPGTPKRLHHTQRRNDENTTSPKGMNESNNKDNDESSSPAYLKCHHHLHFLHCPENASPIERTDVAASIEATPRKSESSNGDYGVSAMNNGAEMLIWKLEDMEIINDKDSGNWETIRRHETLSVMTKSKVMYDDGQRS</sequence>
<feature type="region of interest" description="Disordered" evidence="1">
    <location>
        <begin position="1"/>
        <end position="44"/>
    </location>
</feature>
<evidence type="ECO:0000256" key="1">
    <source>
        <dbReference type="SAM" id="MobiDB-lite"/>
    </source>
</evidence>
<keyword evidence="3" id="KW-1185">Reference proteome</keyword>
<dbReference type="EMBL" id="MU154698">
    <property type="protein sequence ID" value="KAF9488760.1"/>
    <property type="molecule type" value="Genomic_DNA"/>
</dbReference>